<sequence length="374" mass="40914">MADIVPKGLSDLLNLKIVLTPSDPSINTGKPLPVLDLDSLHKYSLHWVSSDGNNNSAAAPSSSLPGQRNLATNAPPTGSPAQRGLATNIPTAQGAISGQRNLASKSPSDSNPGQSNASGDITLTVKTLTGKSTMVKVKPDSQISDVKDSIRSSDGLGLSQGLKLLHLNKNLKDEATLKDSFITENATLFMIISAETVAPAFYMNAETFLHPKYDYQYGAADKTQFSRGNRRFIRPCGWMKKALRVLGKYENNTWLGVAGRQSETQSAGGEWPVAYHGTKKGDVEKLCRERSRNPVHQGQNFTPGKGIYTTSSPHLAEQQTESFDFEGHKYKMIFMDRVDMSYTAEYKVPSGGQDTYFITSEERVRPYCVLFKKV</sequence>
<evidence type="ECO:0000259" key="2">
    <source>
        <dbReference type="PROSITE" id="PS50053"/>
    </source>
</evidence>
<dbReference type="InterPro" id="IPR000626">
    <property type="entry name" value="Ubiquitin-like_dom"/>
</dbReference>
<evidence type="ECO:0000313" key="3">
    <source>
        <dbReference type="EMBL" id="JAC85166.1"/>
    </source>
</evidence>
<dbReference type="InterPro" id="IPR029071">
    <property type="entry name" value="Ubiquitin-like_domsf"/>
</dbReference>
<dbReference type="Pfam" id="PF00240">
    <property type="entry name" value="ubiquitin"/>
    <property type="match status" value="1"/>
</dbReference>
<dbReference type="PROSITE" id="PS50053">
    <property type="entry name" value="UBIQUITIN_2"/>
    <property type="match status" value="1"/>
</dbReference>
<accession>A0A069DND3</accession>
<dbReference type="PANTHER" id="PTHR36649">
    <property type="entry name" value="UBIQUITIN-LIKE DOMAIN-CONTAINING PROTEIN"/>
    <property type="match status" value="1"/>
</dbReference>
<name>A0A069DND3_9CNID</name>
<reference evidence="3" key="1">
    <citation type="journal article" date="2014" name="PLoS Genet.">
        <title>Differential Responses to Wnt and PCP Disruption Predict Expression and Developmental Function of Conserved and Novel Genes in a Cnidarian.</title>
        <authorList>
            <person name="Lapebie P."/>
            <person name="Ruggiero A."/>
            <person name="Barreau C."/>
            <person name="Chevalier S."/>
            <person name="Chang P."/>
            <person name="Dru P."/>
            <person name="Houliston E."/>
            <person name="Momose T."/>
        </authorList>
    </citation>
    <scope>NUCLEOTIDE SEQUENCE</scope>
</reference>
<dbReference type="AlphaFoldDB" id="A0A069DND3"/>
<dbReference type="PANTHER" id="PTHR36649:SF29">
    <property type="entry name" value="PARP CATALYTIC DOMAIN-CONTAINING PROTEIN-RELATED"/>
    <property type="match status" value="1"/>
</dbReference>
<evidence type="ECO:0000256" key="1">
    <source>
        <dbReference type="SAM" id="MobiDB-lite"/>
    </source>
</evidence>
<feature type="domain" description="Ubiquitin-like" evidence="2">
    <location>
        <begin position="121"/>
        <end position="193"/>
    </location>
</feature>
<feature type="region of interest" description="Disordered" evidence="1">
    <location>
        <begin position="54"/>
        <end position="85"/>
    </location>
</feature>
<feature type="compositionally biased region" description="Low complexity" evidence="1">
    <location>
        <begin position="54"/>
        <end position="63"/>
    </location>
</feature>
<organism evidence="3">
    <name type="scientific">Clytia hemisphaerica</name>
    <dbReference type="NCBI Taxonomy" id="252671"/>
    <lineage>
        <taxon>Eukaryota</taxon>
        <taxon>Metazoa</taxon>
        <taxon>Cnidaria</taxon>
        <taxon>Hydrozoa</taxon>
        <taxon>Hydroidolina</taxon>
        <taxon>Leptothecata</taxon>
        <taxon>Obeliida</taxon>
        <taxon>Clytiidae</taxon>
        <taxon>Clytia</taxon>
    </lineage>
</organism>
<proteinExistence type="evidence at transcript level"/>
<dbReference type="SMART" id="SM00213">
    <property type="entry name" value="UBQ"/>
    <property type="match status" value="1"/>
</dbReference>
<feature type="compositionally biased region" description="Polar residues" evidence="1">
    <location>
        <begin position="64"/>
        <end position="80"/>
    </location>
</feature>
<dbReference type="Gene3D" id="3.10.20.90">
    <property type="entry name" value="Phosphatidylinositol 3-kinase Catalytic Subunit, Chain A, domain 1"/>
    <property type="match status" value="1"/>
</dbReference>
<dbReference type="EMBL" id="GBGP01000017">
    <property type="protein sequence ID" value="JAC85166.1"/>
    <property type="molecule type" value="mRNA"/>
</dbReference>
<dbReference type="SUPFAM" id="SSF54236">
    <property type="entry name" value="Ubiquitin-like"/>
    <property type="match status" value="1"/>
</dbReference>
<feature type="region of interest" description="Disordered" evidence="1">
    <location>
        <begin position="98"/>
        <end position="121"/>
    </location>
</feature>
<protein>
    <submittedName>
        <fullName evidence="3">Ubiquitin domain containing protein</fullName>
    </submittedName>
</protein>